<dbReference type="Gene3D" id="3.40.710.10">
    <property type="entry name" value="DD-peptidase/beta-lactamase superfamily"/>
    <property type="match status" value="1"/>
</dbReference>
<comment type="caution">
    <text evidence="3">The sequence shown here is derived from an EMBL/GenBank/DDBJ whole genome shotgun (WGS) entry which is preliminary data.</text>
</comment>
<feature type="domain" description="Beta-lactamase-related" evidence="2">
    <location>
        <begin position="75"/>
        <end position="392"/>
    </location>
</feature>
<dbReference type="EMBL" id="LROR01000031">
    <property type="protein sequence ID" value="OBR96869.1"/>
    <property type="molecule type" value="Genomic_DNA"/>
</dbReference>
<keyword evidence="1" id="KW-0812">Transmembrane</keyword>
<protein>
    <submittedName>
        <fullName evidence="3 4">Penicillin-binding protein PbpX</fullName>
    </submittedName>
</protein>
<evidence type="ECO:0000313" key="4">
    <source>
        <dbReference type="EMBL" id="OBR96869.1"/>
    </source>
</evidence>
<dbReference type="InterPro" id="IPR001466">
    <property type="entry name" value="Beta-lactam-related"/>
</dbReference>
<dbReference type="Proteomes" id="UP000077384">
    <property type="component" value="Unassembled WGS sequence"/>
</dbReference>
<keyword evidence="6" id="KW-1185">Reference proteome</keyword>
<reference evidence="3 5" key="1">
    <citation type="journal article" date="2015" name="Biotechnol. Bioeng.">
        <title>Genome sequence and phenotypic characterization of Caulobacter segnis.</title>
        <authorList>
            <person name="Patel S."/>
            <person name="Fletcher B."/>
            <person name="Scott D.C."/>
            <person name="Ely B."/>
        </authorList>
    </citation>
    <scope>NUCLEOTIDE SEQUENCE [LARGE SCALE GENOMIC DNA]</scope>
    <source>
        <strain evidence="3 5">PS02</strain>
    </source>
</reference>
<dbReference type="PATRIC" id="fig|1705578.3.peg.2246"/>
<dbReference type="Pfam" id="PF00144">
    <property type="entry name" value="Beta-lactamase"/>
    <property type="match status" value="1"/>
</dbReference>
<dbReference type="EMBL" id="LITQ01000029">
    <property type="protein sequence ID" value="OAA90835.1"/>
    <property type="molecule type" value="Genomic_DNA"/>
</dbReference>
<reference evidence="4 6" key="2">
    <citation type="journal article" date="2016" name="Front. Microbiol.">
        <title>Industrial Acetogenic Biocatalysts: A Comparative Metabolic and Genomic Analysis.</title>
        <authorList>
            <person name="Bengelsdorf F."/>
            <person name="Poehlein A."/>
            <person name="Sonja S."/>
            <person name="Erz C."/>
            <person name="Hummel T."/>
            <person name="Hoffmeister S."/>
            <person name="Daniel R."/>
            <person name="Durre P."/>
        </authorList>
    </citation>
    <scope>NUCLEOTIDE SEQUENCE [LARGE SCALE GENOMIC DNA]</scope>
    <source>
        <strain evidence="4 6">PTA-10522</strain>
    </source>
</reference>
<evidence type="ECO:0000256" key="1">
    <source>
        <dbReference type="SAM" id="Phobius"/>
    </source>
</evidence>
<dbReference type="AlphaFoldDB" id="A0A162J634"/>
<accession>A0A162J634</accession>
<gene>
    <name evidence="3" type="primary">pbpX_2</name>
    <name evidence="4" type="ORF">CLCOS_07130</name>
    <name evidence="3" type="ORF">WX73_01985</name>
</gene>
<dbReference type="RefSeq" id="WP_063601993.1">
    <property type="nucleotide sequence ID" value="NZ_LITQ01000029.1"/>
</dbReference>
<name>A0A162J634_9CLOT</name>
<proteinExistence type="predicted"/>
<feature type="transmembrane region" description="Helical" evidence="1">
    <location>
        <begin position="603"/>
        <end position="628"/>
    </location>
</feature>
<feature type="transmembrane region" description="Helical" evidence="1">
    <location>
        <begin position="529"/>
        <end position="551"/>
    </location>
</feature>
<dbReference type="PANTHER" id="PTHR46825">
    <property type="entry name" value="D-ALANYL-D-ALANINE-CARBOXYPEPTIDASE/ENDOPEPTIDASE AMPH"/>
    <property type="match status" value="1"/>
</dbReference>
<organism evidence="3 5">
    <name type="scientific">Clostridium coskatii</name>
    <dbReference type="NCBI Taxonomy" id="1705578"/>
    <lineage>
        <taxon>Bacteria</taxon>
        <taxon>Bacillati</taxon>
        <taxon>Bacillota</taxon>
        <taxon>Clostridia</taxon>
        <taxon>Eubacteriales</taxon>
        <taxon>Clostridiaceae</taxon>
        <taxon>Clostridium</taxon>
    </lineage>
</organism>
<sequence length="665" mass="75174">MKKLITYIKRFIICFSLVAYIFPTLCASICSFRYIVNSNATVSAKENKKEFPAPLLNNSSTETLNKDNVQKFADTIFNQELKRFNVPGAVLSVVKDNHVLFEKGYGYSDIDKKTPVNPKTTVFRAASISKLFTATAVMQLKEKGKINLNGNVNNYLKGFQIKDNFSKPVTLDNLLTHTGGFDERIIGESELDNYRQEKPLKDTLTARLRPIIREPGEAIQYSNYGMAVAGYAVESVSGTTFDKYMEDNILKPLHMNDSSFAFDKKTLANLSQGYDYKNGVYKKVPMYGNTFLPAGGLKTTADDMSKFMIAHLNNGTYDNTSILSKASIEDIHKKHFPLDKNIPCMCYGFAENYMNGTRVLGQGGDDYGFHSMLYLIPGSNVGFFISTNGDNGAKICGDVAGQFMNRYYPQTKPQANMNNTANFNKSNLKNLEGAYIPSRYPRGEIGKLLMLMSQPINVKSTKDTLIIQYPNGQQDAYKETSPLLFKNVMGNSLTFTANKQGKISYMLNAGSNDVMNKIHWYENPTLHKIIFVFFLVLFLSMAIAMILFNLKNRNNKKPLIFKYHRWAIAFICILNVVFLIGMAKECITLLSSLIFLTELPKAAIYLLMIPIITTILTFGLIISICLYWHNKKSNLGTIIPNILIYCIFLAFTLYLNYWNLLEFKF</sequence>
<evidence type="ECO:0000259" key="2">
    <source>
        <dbReference type="Pfam" id="PF00144"/>
    </source>
</evidence>
<evidence type="ECO:0000313" key="5">
    <source>
        <dbReference type="Proteomes" id="UP000077384"/>
    </source>
</evidence>
<dbReference type="InterPro" id="IPR012338">
    <property type="entry name" value="Beta-lactam/transpept-like"/>
</dbReference>
<dbReference type="InterPro" id="IPR050491">
    <property type="entry name" value="AmpC-like"/>
</dbReference>
<dbReference type="SUPFAM" id="SSF56601">
    <property type="entry name" value="beta-lactamase/transpeptidase-like"/>
    <property type="match status" value="1"/>
</dbReference>
<keyword evidence="1" id="KW-1133">Transmembrane helix</keyword>
<dbReference type="Proteomes" id="UP000093694">
    <property type="component" value="Unassembled WGS sequence"/>
</dbReference>
<evidence type="ECO:0000313" key="6">
    <source>
        <dbReference type="Proteomes" id="UP000093694"/>
    </source>
</evidence>
<evidence type="ECO:0000313" key="3">
    <source>
        <dbReference type="EMBL" id="OAA90835.1"/>
    </source>
</evidence>
<dbReference type="PANTHER" id="PTHR46825:SF9">
    <property type="entry name" value="BETA-LACTAMASE-RELATED DOMAIN-CONTAINING PROTEIN"/>
    <property type="match status" value="1"/>
</dbReference>
<keyword evidence="1" id="KW-0472">Membrane</keyword>
<feature type="transmembrane region" description="Helical" evidence="1">
    <location>
        <begin position="563"/>
        <end position="583"/>
    </location>
</feature>
<feature type="transmembrane region" description="Helical" evidence="1">
    <location>
        <begin position="635"/>
        <end position="655"/>
    </location>
</feature>